<proteinExistence type="predicted"/>
<sequence>MEMVTGSGGECVKIRQLSEEDRPSNHATAKIPATTMNVCGLPDCDVLLVRFVADPNLYVQLEFVARGVFSATVVHD</sequence>
<evidence type="ECO:0000313" key="3">
    <source>
        <dbReference type="Proteomes" id="UP000215914"/>
    </source>
</evidence>
<reference evidence="2" key="2">
    <citation type="submission" date="2017-02" db="EMBL/GenBank/DDBJ databases">
        <title>Sunflower complete genome.</title>
        <authorList>
            <person name="Langlade N."/>
            <person name="Munos S."/>
        </authorList>
    </citation>
    <scope>NUCLEOTIDE SEQUENCE [LARGE SCALE GENOMIC DNA]</scope>
    <source>
        <tissue evidence="2">Leaves</tissue>
    </source>
</reference>
<organism evidence="2 3">
    <name type="scientific">Helianthus annuus</name>
    <name type="common">Common sunflower</name>
    <dbReference type="NCBI Taxonomy" id="4232"/>
    <lineage>
        <taxon>Eukaryota</taxon>
        <taxon>Viridiplantae</taxon>
        <taxon>Streptophyta</taxon>
        <taxon>Embryophyta</taxon>
        <taxon>Tracheophyta</taxon>
        <taxon>Spermatophyta</taxon>
        <taxon>Magnoliopsida</taxon>
        <taxon>eudicotyledons</taxon>
        <taxon>Gunneridae</taxon>
        <taxon>Pentapetalae</taxon>
        <taxon>asterids</taxon>
        <taxon>campanulids</taxon>
        <taxon>Asterales</taxon>
        <taxon>Asteraceae</taxon>
        <taxon>Asteroideae</taxon>
        <taxon>Heliantheae alliance</taxon>
        <taxon>Heliantheae</taxon>
        <taxon>Helianthus</taxon>
    </lineage>
</organism>
<reference evidence="1" key="3">
    <citation type="submission" date="2020-06" db="EMBL/GenBank/DDBJ databases">
        <title>Helianthus annuus Genome sequencing and assembly Release 2.</title>
        <authorList>
            <person name="Gouzy J."/>
            <person name="Langlade N."/>
            <person name="Munos S."/>
        </authorList>
    </citation>
    <scope>NUCLEOTIDE SEQUENCE</scope>
    <source>
        <tissue evidence="1">Leaves</tissue>
    </source>
</reference>
<name>A0A251U8J9_HELAN</name>
<dbReference type="AlphaFoldDB" id="A0A251U8J9"/>
<gene>
    <name evidence="2" type="ORF">HannXRQ_Chr08g0233261</name>
    <name evidence="1" type="ORF">HanXRQr2_Chr08g0357211</name>
</gene>
<dbReference type="InParanoid" id="A0A251U8J9"/>
<dbReference type="Gramene" id="mRNA:HanXRQr2_Chr08g0357211">
    <property type="protein sequence ID" value="mRNA:HanXRQr2_Chr08g0357211"/>
    <property type="gene ID" value="HanXRQr2_Chr08g0357211"/>
</dbReference>
<evidence type="ECO:0000313" key="2">
    <source>
        <dbReference type="EMBL" id="OTG19363.1"/>
    </source>
</evidence>
<accession>A0A251U8J9</accession>
<reference evidence="1 3" key="1">
    <citation type="journal article" date="2017" name="Nature">
        <title>The sunflower genome provides insights into oil metabolism, flowering and Asterid evolution.</title>
        <authorList>
            <person name="Badouin H."/>
            <person name="Gouzy J."/>
            <person name="Grassa C.J."/>
            <person name="Murat F."/>
            <person name="Staton S.E."/>
            <person name="Cottret L."/>
            <person name="Lelandais-Briere C."/>
            <person name="Owens G.L."/>
            <person name="Carrere S."/>
            <person name="Mayjonade B."/>
            <person name="Legrand L."/>
            <person name="Gill N."/>
            <person name="Kane N.C."/>
            <person name="Bowers J.E."/>
            <person name="Hubner S."/>
            <person name="Bellec A."/>
            <person name="Berard A."/>
            <person name="Berges H."/>
            <person name="Blanchet N."/>
            <person name="Boniface M.C."/>
            <person name="Brunel D."/>
            <person name="Catrice O."/>
            <person name="Chaidir N."/>
            <person name="Claudel C."/>
            <person name="Donnadieu C."/>
            <person name="Faraut T."/>
            <person name="Fievet G."/>
            <person name="Helmstetter N."/>
            <person name="King M."/>
            <person name="Knapp S.J."/>
            <person name="Lai Z."/>
            <person name="Le Paslier M.C."/>
            <person name="Lippi Y."/>
            <person name="Lorenzon L."/>
            <person name="Mandel J.R."/>
            <person name="Marage G."/>
            <person name="Marchand G."/>
            <person name="Marquand E."/>
            <person name="Bret-Mestries E."/>
            <person name="Morien E."/>
            <person name="Nambeesan S."/>
            <person name="Nguyen T."/>
            <person name="Pegot-Espagnet P."/>
            <person name="Pouilly N."/>
            <person name="Raftis F."/>
            <person name="Sallet E."/>
            <person name="Schiex T."/>
            <person name="Thomas J."/>
            <person name="Vandecasteele C."/>
            <person name="Vares D."/>
            <person name="Vear F."/>
            <person name="Vautrin S."/>
            <person name="Crespi M."/>
            <person name="Mangin B."/>
            <person name="Burke J.M."/>
            <person name="Salse J."/>
            <person name="Munos S."/>
            <person name="Vincourt P."/>
            <person name="Rieseberg L.H."/>
            <person name="Langlade N.B."/>
        </authorList>
    </citation>
    <scope>NUCLEOTIDE SEQUENCE [LARGE SCALE GENOMIC DNA]</scope>
    <source>
        <strain evidence="3">cv. SF193</strain>
        <tissue evidence="1">Leaves</tissue>
    </source>
</reference>
<evidence type="ECO:0000313" key="1">
    <source>
        <dbReference type="EMBL" id="KAF5796896.1"/>
    </source>
</evidence>
<keyword evidence="3" id="KW-1185">Reference proteome</keyword>
<dbReference type="EMBL" id="MNCJ02000323">
    <property type="protein sequence ID" value="KAF5796896.1"/>
    <property type="molecule type" value="Genomic_DNA"/>
</dbReference>
<protein>
    <submittedName>
        <fullName evidence="2">Uncharacterized protein</fullName>
    </submittedName>
</protein>
<dbReference type="EMBL" id="CM007897">
    <property type="protein sequence ID" value="OTG19363.1"/>
    <property type="molecule type" value="Genomic_DNA"/>
</dbReference>
<dbReference type="Proteomes" id="UP000215914">
    <property type="component" value="Chromosome 8"/>
</dbReference>